<evidence type="ECO:0000256" key="4">
    <source>
        <dbReference type="ARBA" id="ARBA00022729"/>
    </source>
</evidence>
<dbReference type="EC" id="3.4.16.-" evidence="7"/>
<name>A0A507BV16_9FUNG</name>
<organism evidence="8 9">
    <name type="scientific">Synchytrium microbalum</name>
    <dbReference type="NCBI Taxonomy" id="1806994"/>
    <lineage>
        <taxon>Eukaryota</taxon>
        <taxon>Fungi</taxon>
        <taxon>Fungi incertae sedis</taxon>
        <taxon>Chytridiomycota</taxon>
        <taxon>Chytridiomycota incertae sedis</taxon>
        <taxon>Chytridiomycetes</taxon>
        <taxon>Synchytriales</taxon>
        <taxon>Synchytriaceae</taxon>
        <taxon>Synchytrium</taxon>
    </lineage>
</organism>
<dbReference type="RefSeq" id="XP_031023914.1">
    <property type="nucleotide sequence ID" value="XM_031170187.1"/>
</dbReference>
<dbReference type="STRING" id="1806994.A0A507BV16"/>
<gene>
    <name evidence="8" type="ORF">SmJEL517_g04259</name>
</gene>
<evidence type="ECO:0000256" key="1">
    <source>
        <dbReference type="ARBA" id="ARBA00009431"/>
    </source>
</evidence>
<reference evidence="8 9" key="1">
    <citation type="journal article" date="2019" name="Sci. Rep.">
        <title>Comparative genomics of chytrid fungi reveal insights into the obligate biotrophic and pathogenic lifestyle of Synchytrium endobioticum.</title>
        <authorList>
            <person name="van de Vossenberg B.T.L.H."/>
            <person name="Warris S."/>
            <person name="Nguyen H.D.T."/>
            <person name="van Gent-Pelzer M.P.E."/>
            <person name="Joly D.L."/>
            <person name="van de Geest H.C."/>
            <person name="Bonants P.J.M."/>
            <person name="Smith D.S."/>
            <person name="Levesque C.A."/>
            <person name="van der Lee T.A.J."/>
        </authorList>
    </citation>
    <scope>NUCLEOTIDE SEQUENCE [LARGE SCALE GENOMIC DNA]</scope>
    <source>
        <strain evidence="8 9">JEL517</strain>
    </source>
</reference>
<feature type="chain" id="PRO_5021512078" description="Carboxypeptidase" evidence="7">
    <location>
        <begin position="18"/>
        <end position="485"/>
    </location>
</feature>
<protein>
    <recommendedName>
        <fullName evidence="7">Carboxypeptidase</fullName>
        <ecNumber evidence="7">3.4.16.-</ecNumber>
    </recommendedName>
</protein>
<comment type="similarity">
    <text evidence="1 7">Belongs to the peptidase S10 family.</text>
</comment>
<dbReference type="OrthoDB" id="443318at2759"/>
<dbReference type="EMBL" id="QEAO01000027">
    <property type="protein sequence ID" value="TPX32757.1"/>
    <property type="molecule type" value="Genomic_DNA"/>
</dbReference>
<evidence type="ECO:0000256" key="5">
    <source>
        <dbReference type="ARBA" id="ARBA00022801"/>
    </source>
</evidence>
<evidence type="ECO:0000256" key="7">
    <source>
        <dbReference type="RuleBase" id="RU361156"/>
    </source>
</evidence>
<evidence type="ECO:0000313" key="8">
    <source>
        <dbReference type="EMBL" id="TPX32757.1"/>
    </source>
</evidence>
<comment type="caution">
    <text evidence="8">The sequence shown here is derived from an EMBL/GenBank/DDBJ whole genome shotgun (WGS) entry which is preliminary data.</text>
</comment>
<dbReference type="Gene3D" id="1.10.287.410">
    <property type="match status" value="1"/>
</dbReference>
<dbReference type="InterPro" id="IPR029058">
    <property type="entry name" value="AB_hydrolase_fold"/>
</dbReference>
<keyword evidence="2 7" id="KW-0121">Carboxypeptidase</keyword>
<evidence type="ECO:0000256" key="6">
    <source>
        <dbReference type="ARBA" id="ARBA00023180"/>
    </source>
</evidence>
<sequence>MHKLLIALLALFAGATAASHQQQPILLQNDQQHENDLEFKYSRLPQVDAWTVLTNSKFPTYSVRVRERKGEICDDVKQYYGYLDVDESGGKHLFFWFFESRSNPKKDPLVLWLNGGPGCSSLTGLFMELGPCRVNEGGNGTTKNPYSWNKKTNIFFLDQPVNTGYSYTDGDGKEVDTSIAAAVDVYAFLQLFLQKYSQYAKLDFHLFGESYGGHYVPAIAELIDQNNDGAEVPINLKTLGIGNGLTDPLVQYKYYADMACDDKYGKSLTDEECDTMRSKYGTCSSLIKPCYQFQNAFFCAPGALYCNQAMLSPFQQSGRNVYDVRMTCSALDCYPILKDIEAFCNRPDIQDMLGVPERQYVGCNQNVNLRFLTAGDWMRPYQRALPPLLEKGIKLVVYAGDADYICNWIGNKAWMMELEWSGQEEFNAASDLPWTSSLTQKETGEYRTFGPLTWLKIYEAGHLVPYDQPAAASDFFESWIEASRD</sequence>
<evidence type="ECO:0000256" key="3">
    <source>
        <dbReference type="ARBA" id="ARBA00022670"/>
    </source>
</evidence>
<dbReference type="Proteomes" id="UP000319731">
    <property type="component" value="Unassembled WGS sequence"/>
</dbReference>
<keyword evidence="6" id="KW-0325">Glycoprotein</keyword>
<keyword evidence="4 7" id="KW-0732">Signal</keyword>
<dbReference type="PANTHER" id="PTHR11802:SF113">
    <property type="entry name" value="SERINE CARBOXYPEPTIDASE CTSA-4.1"/>
    <property type="match status" value="1"/>
</dbReference>
<dbReference type="PRINTS" id="PR00724">
    <property type="entry name" value="CRBOXYPTASEC"/>
</dbReference>
<dbReference type="Gene3D" id="3.40.50.1820">
    <property type="entry name" value="alpha/beta hydrolase"/>
    <property type="match status" value="1"/>
</dbReference>
<dbReference type="GeneID" id="42005484"/>
<proteinExistence type="inferred from homology"/>
<keyword evidence="5 7" id="KW-0378">Hydrolase</keyword>
<keyword evidence="3 7" id="KW-0645">Protease</keyword>
<dbReference type="GO" id="GO:0000324">
    <property type="term" value="C:fungal-type vacuole"/>
    <property type="evidence" value="ECO:0007669"/>
    <property type="project" value="TreeGrafter"/>
</dbReference>
<evidence type="ECO:0000256" key="2">
    <source>
        <dbReference type="ARBA" id="ARBA00022645"/>
    </source>
</evidence>
<dbReference type="GO" id="GO:0004185">
    <property type="term" value="F:serine-type carboxypeptidase activity"/>
    <property type="evidence" value="ECO:0007669"/>
    <property type="project" value="UniProtKB-UniRule"/>
</dbReference>
<dbReference type="PANTHER" id="PTHR11802">
    <property type="entry name" value="SERINE PROTEASE FAMILY S10 SERINE CARBOXYPEPTIDASE"/>
    <property type="match status" value="1"/>
</dbReference>
<dbReference type="AlphaFoldDB" id="A0A507BV16"/>
<feature type="signal peptide" evidence="7">
    <location>
        <begin position="1"/>
        <end position="17"/>
    </location>
</feature>
<dbReference type="PROSITE" id="PS00131">
    <property type="entry name" value="CARBOXYPEPT_SER_SER"/>
    <property type="match status" value="1"/>
</dbReference>
<keyword evidence="9" id="KW-1185">Reference proteome</keyword>
<evidence type="ECO:0000313" key="9">
    <source>
        <dbReference type="Proteomes" id="UP000319731"/>
    </source>
</evidence>
<dbReference type="InterPro" id="IPR001563">
    <property type="entry name" value="Peptidase_S10"/>
</dbReference>
<dbReference type="GO" id="GO:0006508">
    <property type="term" value="P:proteolysis"/>
    <property type="evidence" value="ECO:0007669"/>
    <property type="project" value="UniProtKB-KW"/>
</dbReference>
<accession>A0A507BV16</accession>
<dbReference type="Pfam" id="PF00450">
    <property type="entry name" value="Peptidase_S10"/>
    <property type="match status" value="1"/>
</dbReference>
<dbReference type="SUPFAM" id="SSF53474">
    <property type="entry name" value="alpha/beta-Hydrolases"/>
    <property type="match status" value="1"/>
</dbReference>
<dbReference type="InterPro" id="IPR018202">
    <property type="entry name" value="Ser_caboxypep_ser_AS"/>
</dbReference>